<proteinExistence type="predicted"/>
<dbReference type="PANTHER" id="PTHR42852:SF17">
    <property type="entry name" value="THIOREDOXIN-LIKE PROTEIN HI_1115"/>
    <property type="match status" value="1"/>
</dbReference>
<dbReference type="PANTHER" id="PTHR42852">
    <property type="entry name" value="THIOL:DISULFIDE INTERCHANGE PROTEIN DSBE"/>
    <property type="match status" value="1"/>
</dbReference>
<evidence type="ECO:0000259" key="3">
    <source>
        <dbReference type="PROSITE" id="PS51352"/>
    </source>
</evidence>
<dbReference type="InterPro" id="IPR036249">
    <property type="entry name" value="Thioredoxin-like_sf"/>
</dbReference>
<keyword evidence="1" id="KW-0676">Redox-active center</keyword>
<dbReference type="RefSeq" id="WP_142821410.1">
    <property type="nucleotide sequence ID" value="NZ_CP035503.1"/>
</dbReference>
<dbReference type="Pfam" id="PF00578">
    <property type="entry name" value="AhpC-TSA"/>
    <property type="match status" value="1"/>
</dbReference>
<sequence length="196" mass="21077">MAREFRSPRAAAHRSDPSPDAQRRALLRGAAAIGIAGAGALCAPPARANDLKTGQPAPPLVLHTLDGRSIATRDLLGQVVIATFWATWCVPCREELPLLSAYAARHAPQGLQVLGFSLDEAQNLPKVRTVAASLSFPVGLLESPWVPAYGRIWRLPVSFVIDRAGRLADNGWDADPPEWTAQRLQRVVGPLLARSS</sequence>
<evidence type="ECO:0000313" key="4">
    <source>
        <dbReference type="EMBL" id="QDL39886.1"/>
    </source>
</evidence>
<dbReference type="InterPro" id="IPR006311">
    <property type="entry name" value="TAT_signal"/>
</dbReference>
<dbReference type="PROSITE" id="PS51318">
    <property type="entry name" value="TAT"/>
    <property type="match status" value="1"/>
</dbReference>
<dbReference type="OrthoDB" id="9811352at2"/>
<keyword evidence="5" id="KW-1185">Reference proteome</keyword>
<dbReference type="CDD" id="cd02966">
    <property type="entry name" value="TlpA_like_family"/>
    <property type="match status" value="1"/>
</dbReference>
<dbReference type="PROSITE" id="PS51352">
    <property type="entry name" value="THIOREDOXIN_2"/>
    <property type="match status" value="1"/>
</dbReference>
<gene>
    <name evidence="4" type="ORF">EUB48_19350</name>
</gene>
<feature type="region of interest" description="Disordered" evidence="2">
    <location>
        <begin position="1"/>
        <end position="21"/>
    </location>
</feature>
<dbReference type="Gene3D" id="3.40.30.10">
    <property type="entry name" value="Glutaredoxin"/>
    <property type="match status" value="1"/>
</dbReference>
<accession>A0A515DHI1</accession>
<dbReference type="InterPro" id="IPR017937">
    <property type="entry name" value="Thioredoxin_CS"/>
</dbReference>
<dbReference type="GO" id="GO:0016209">
    <property type="term" value="F:antioxidant activity"/>
    <property type="evidence" value="ECO:0007669"/>
    <property type="project" value="InterPro"/>
</dbReference>
<dbReference type="PROSITE" id="PS00194">
    <property type="entry name" value="THIOREDOXIN_1"/>
    <property type="match status" value="1"/>
</dbReference>
<dbReference type="InterPro" id="IPR050553">
    <property type="entry name" value="Thioredoxin_ResA/DsbE_sf"/>
</dbReference>
<dbReference type="Proteomes" id="UP000316798">
    <property type="component" value="Chromosome"/>
</dbReference>
<organism evidence="4 5">
    <name type="scientific">Rhodoferax sediminis</name>
    <dbReference type="NCBI Taxonomy" id="2509614"/>
    <lineage>
        <taxon>Bacteria</taxon>
        <taxon>Pseudomonadati</taxon>
        <taxon>Pseudomonadota</taxon>
        <taxon>Betaproteobacteria</taxon>
        <taxon>Burkholderiales</taxon>
        <taxon>Comamonadaceae</taxon>
        <taxon>Rhodoferax</taxon>
    </lineage>
</organism>
<dbReference type="GO" id="GO:0015036">
    <property type="term" value="F:disulfide oxidoreductase activity"/>
    <property type="evidence" value="ECO:0007669"/>
    <property type="project" value="UniProtKB-ARBA"/>
</dbReference>
<dbReference type="SUPFAM" id="SSF52833">
    <property type="entry name" value="Thioredoxin-like"/>
    <property type="match status" value="1"/>
</dbReference>
<protein>
    <submittedName>
        <fullName evidence="4">TlpA family protein disulfide reductase</fullName>
    </submittedName>
</protein>
<evidence type="ECO:0000313" key="5">
    <source>
        <dbReference type="Proteomes" id="UP000316798"/>
    </source>
</evidence>
<feature type="domain" description="Thioredoxin" evidence="3">
    <location>
        <begin position="51"/>
        <end position="193"/>
    </location>
</feature>
<name>A0A515DHI1_9BURK</name>
<dbReference type="InterPro" id="IPR000866">
    <property type="entry name" value="AhpC/TSA"/>
</dbReference>
<evidence type="ECO:0000256" key="1">
    <source>
        <dbReference type="ARBA" id="ARBA00023284"/>
    </source>
</evidence>
<dbReference type="AlphaFoldDB" id="A0A515DHI1"/>
<evidence type="ECO:0000256" key="2">
    <source>
        <dbReference type="SAM" id="MobiDB-lite"/>
    </source>
</evidence>
<reference evidence="4 5" key="1">
    <citation type="submission" date="2019-01" db="EMBL/GenBank/DDBJ databases">
        <title>Genomic insights into a novel species Rhodoferax sp.</title>
        <authorList>
            <person name="Jin L."/>
        </authorList>
    </citation>
    <scope>NUCLEOTIDE SEQUENCE [LARGE SCALE GENOMIC DNA]</scope>
    <source>
        <strain evidence="4 5">CHu59-6-5</strain>
    </source>
</reference>
<dbReference type="KEGG" id="rhf:EUB48_19350"/>
<dbReference type="EMBL" id="CP035503">
    <property type="protein sequence ID" value="QDL39886.1"/>
    <property type="molecule type" value="Genomic_DNA"/>
</dbReference>
<dbReference type="InterPro" id="IPR013766">
    <property type="entry name" value="Thioredoxin_domain"/>
</dbReference>